<organism evidence="7">
    <name type="scientific">Mesocestoides corti</name>
    <name type="common">Flatworm</name>
    <dbReference type="NCBI Taxonomy" id="53468"/>
    <lineage>
        <taxon>Eukaryota</taxon>
        <taxon>Metazoa</taxon>
        <taxon>Spiralia</taxon>
        <taxon>Lophotrochozoa</taxon>
        <taxon>Platyhelminthes</taxon>
        <taxon>Cestoda</taxon>
        <taxon>Eucestoda</taxon>
        <taxon>Cyclophyllidea</taxon>
        <taxon>Mesocestoididae</taxon>
        <taxon>Mesocestoides</taxon>
    </lineage>
</organism>
<comment type="subcellular location">
    <subcellularLocation>
        <location evidence="1">Membrane</location>
        <topology evidence="1">Multi-pass membrane protein</topology>
    </subcellularLocation>
</comment>
<accession>A0A5K3F5P3</accession>
<proteinExistence type="inferred from homology"/>
<dbReference type="GO" id="GO:0016020">
    <property type="term" value="C:membrane"/>
    <property type="evidence" value="ECO:0007669"/>
    <property type="project" value="UniProtKB-SubCell"/>
</dbReference>
<dbReference type="InterPro" id="IPR040399">
    <property type="entry name" value="TMEM35A/B"/>
</dbReference>
<comment type="similarity">
    <text evidence="2">Belongs to the DoxX family.</text>
</comment>
<keyword evidence="4 6" id="KW-1133">Transmembrane helix</keyword>
<feature type="transmembrane region" description="Helical" evidence="6">
    <location>
        <begin position="112"/>
        <end position="129"/>
    </location>
</feature>
<evidence type="ECO:0000256" key="2">
    <source>
        <dbReference type="ARBA" id="ARBA00006679"/>
    </source>
</evidence>
<sequence>MASGIAAQVFAVFLGVLFIASGSVKTIKLNSSLYRELLKAFINLTNASPIRLLGLKTSPLVYMQTSGVIELICGTTLATGTLRSQSVACIGLMSLMFLTSYCHMVLGDVGSAVVPIGYLVLLYWLHSSLKSRQSESHSL</sequence>
<keyword evidence="3 6" id="KW-0812">Transmembrane</keyword>
<protein>
    <submittedName>
        <fullName evidence="7">Na_H_Exchanger domain-containing protein</fullName>
    </submittedName>
</protein>
<evidence type="ECO:0000256" key="1">
    <source>
        <dbReference type="ARBA" id="ARBA00004141"/>
    </source>
</evidence>
<evidence type="ECO:0000256" key="3">
    <source>
        <dbReference type="ARBA" id="ARBA00022692"/>
    </source>
</evidence>
<evidence type="ECO:0000256" key="5">
    <source>
        <dbReference type="ARBA" id="ARBA00023136"/>
    </source>
</evidence>
<evidence type="ECO:0000256" key="4">
    <source>
        <dbReference type="ARBA" id="ARBA00022989"/>
    </source>
</evidence>
<evidence type="ECO:0000313" key="7">
    <source>
        <dbReference type="WBParaSite" id="MCU_005139-RA"/>
    </source>
</evidence>
<dbReference type="WBParaSite" id="MCU_005139-RA">
    <property type="protein sequence ID" value="MCU_005139-RA"/>
    <property type="gene ID" value="MCU_005139"/>
</dbReference>
<reference evidence="7" key="1">
    <citation type="submission" date="2019-11" db="UniProtKB">
        <authorList>
            <consortium name="WormBaseParasite"/>
        </authorList>
    </citation>
    <scope>IDENTIFICATION</scope>
</reference>
<evidence type="ECO:0000256" key="6">
    <source>
        <dbReference type="SAM" id="Phobius"/>
    </source>
</evidence>
<dbReference type="PANTHER" id="PTHR13163:SF2">
    <property type="entry name" value="TRANSMEMBRANE PROTEIN 35B"/>
    <property type="match status" value="1"/>
</dbReference>
<keyword evidence="5 6" id="KW-0472">Membrane</keyword>
<name>A0A5K3F5P3_MESCO</name>
<dbReference type="PANTHER" id="PTHR13163">
    <property type="entry name" value="SPINAL CORD EXPRESSION PROTEIN 4"/>
    <property type="match status" value="1"/>
</dbReference>
<dbReference type="AlphaFoldDB" id="A0A5K3F5P3"/>